<evidence type="ECO:0000259" key="4">
    <source>
        <dbReference type="PROSITE" id="PS01358"/>
    </source>
</evidence>
<keyword evidence="1" id="KW-0479">Metal-binding</keyword>
<evidence type="ECO:0000256" key="3">
    <source>
        <dbReference type="ARBA" id="ARBA00022833"/>
    </source>
</evidence>
<dbReference type="AlphaFoldDB" id="A0A432YW14"/>
<gene>
    <name evidence="5" type="ORF">CWI73_01200</name>
</gene>
<dbReference type="Proteomes" id="UP000288361">
    <property type="component" value="Unassembled WGS sequence"/>
</dbReference>
<sequence length="101" mass="11414">MTLIYTRENKLLVENARNVLRMNGIETVMKNEFSSGAAGDLAPLDTWPELWLVDDTQLHTAQKLIQQLEEQARGDDWRCNQCQELNGSAFEVCWNCGAAAN</sequence>
<dbReference type="Pfam" id="PF09413">
    <property type="entry name" value="DUF2007"/>
    <property type="match status" value="1"/>
</dbReference>
<organism evidence="5 6">
    <name type="scientific">Idiomarina piscisalsi</name>
    <dbReference type="NCBI Taxonomy" id="1096243"/>
    <lineage>
        <taxon>Bacteria</taxon>
        <taxon>Pseudomonadati</taxon>
        <taxon>Pseudomonadota</taxon>
        <taxon>Gammaproteobacteria</taxon>
        <taxon>Alteromonadales</taxon>
        <taxon>Idiomarinaceae</taxon>
        <taxon>Idiomarina</taxon>
    </lineage>
</organism>
<dbReference type="GO" id="GO:0008270">
    <property type="term" value="F:zinc ion binding"/>
    <property type="evidence" value="ECO:0007669"/>
    <property type="project" value="UniProtKB-KW"/>
</dbReference>
<feature type="domain" description="RanBP2-type" evidence="4">
    <location>
        <begin position="77"/>
        <end position="96"/>
    </location>
</feature>
<evidence type="ECO:0000313" key="6">
    <source>
        <dbReference type="Proteomes" id="UP000288361"/>
    </source>
</evidence>
<evidence type="ECO:0000313" key="5">
    <source>
        <dbReference type="EMBL" id="RUO67515.1"/>
    </source>
</evidence>
<accession>A0A432YW14</accession>
<dbReference type="RefSeq" id="WP_126751186.1">
    <property type="nucleotide sequence ID" value="NZ_JBHUMT010000016.1"/>
</dbReference>
<dbReference type="EMBL" id="PIQA01000001">
    <property type="protein sequence ID" value="RUO67515.1"/>
    <property type="molecule type" value="Genomic_DNA"/>
</dbReference>
<evidence type="ECO:0000256" key="1">
    <source>
        <dbReference type="ARBA" id="ARBA00022723"/>
    </source>
</evidence>
<keyword evidence="3" id="KW-0862">Zinc</keyword>
<dbReference type="InterPro" id="IPR001876">
    <property type="entry name" value="Znf_RanBP2"/>
</dbReference>
<dbReference type="InterPro" id="IPR018551">
    <property type="entry name" value="DUF2007"/>
</dbReference>
<comment type="caution">
    <text evidence="5">The sequence shown here is derived from an EMBL/GenBank/DDBJ whole genome shotgun (WGS) entry which is preliminary data.</text>
</comment>
<reference evidence="5 6" key="1">
    <citation type="journal article" date="2011" name="Front. Microbiol.">
        <title>Genomic signatures of strain selection and enhancement in Bacillus atrophaeus var. globigii, a historical biowarfare simulant.</title>
        <authorList>
            <person name="Gibbons H.S."/>
            <person name="Broomall S.M."/>
            <person name="McNew L.A."/>
            <person name="Daligault H."/>
            <person name="Chapman C."/>
            <person name="Bruce D."/>
            <person name="Karavis M."/>
            <person name="Krepps M."/>
            <person name="McGregor P.A."/>
            <person name="Hong C."/>
            <person name="Park K.H."/>
            <person name="Akmal A."/>
            <person name="Feldman A."/>
            <person name="Lin J.S."/>
            <person name="Chang W.E."/>
            <person name="Higgs B.W."/>
            <person name="Demirev P."/>
            <person name="Lindquist J."/>
            <person name="Liem A."/>
            <person name="Fochler E."/>
            <person name="Read T.D."/>
            <person name="Tapia R."/>
            <person name="Johnson S."/>
            <person name="Bishop-Lilly K.A."/>
            <person name="Detter C."/>
            <person name="Han C."/>
            <person name="Sozhamannan S."/>
            <person name="Rosenzweig C.N."/>
            <person name="Skowronski E.W."/>
        </authorList>
    </citation>
    <scope>NUCLEOTIDE SEQUENCE [LARGE SCALE GENOMIC DNA]</scope>
    <source>
        <strain evidence="5 6">TPS4-2</strain>
    </source>
</reference>
<keyword evidence="2" id="KW-0863">Zinc-finger</keyword>
<protein>
    <recommendedName>
        <fullName evidence="4">RanBP2-type domain-containing protein</fullName>
    </recommendedName>
</protein>
<evidence type="ECO:0000256" key="2">
    <source>
        <dbReference type="ARBA" id="ARBA00022771"/>
    </source>
</evidence>
<proteinExistence type="predicted"/>
<name>A0A432YW14_9GAMM</name>
<dbReference type="PROSITE" id="PS01358">
    <property type="entry name" value="ZF_RANBP2_1"/>
    <property type="match status" value="1"/>
</dbReference>